<organism evidence="2 3">
    <name type="scientific">Dreissena polymorpha</name>
    <name type="common">Zebra mussel</name>
    <name type="synonym">Mytilus polymorpha</name>
    <dbReference type="NCBI Taxonomy" id="45954"/>
    <lineage>
        <taxon>Eukaryota</taxon>
        <taxon>Metazoa</taxon>
        <taxon>Spiralia</taxon>
        <taxon>Lophotrochozoa</taxon>
        <taxon>Mollusca</taxon>
        <taxon>Bivalvia</taxon>
        <taxon>Autobranchia</taxon>
        <taxon>Heteroconchia</taxon>
        <taxon>Euheterodonta</taxon>
        <taxon>Imparidentia</taxon>
        <taxon>Neoheterodontei</taxon>
        <taxon>Myida</taxon>
        <taxon>Dreissenoidea</taxon>
        <taxon>Dreissenidae</taxon>
        <taxon>Dreissena</taxon>
    </lineage>
</organism>
<sequence>MPGSVWSPVLRLCRPGAAPVVHSAAPVVAGPSRLLPGYLGGIKHFNSFPEEPRLSRSSPVHPGRPRWSLCSSR</sequence>
<protein>
    <submittedName>
        <fullName evidence="2">Uncharacterized protein</fullName>
    </submittedName>
</protein>
<proteinExistence type="predicted"/>
<gene>
    <name evidence="2" type="ORF">DPMN_172171</name>
</gene>
<comment type="caution">
    <text evidence="2">The sequence shown here is derived from an EMBL/GenBank/DDBJ whole genome shotgun (WGS) entry which is preliminary data.</text>
</comment>
<dbReference type="Proteomes" id="UP000828390">
    <property type="component" value="Unassembled WGS sequence"/>
</dbReference>
<accession>A0A9D4DZC5</accession>
<evidence type="ECO:0000256" key="1">
    <source>
        <dbReference type="SAM" id="MobiDB-lite"/>
    </source>
</evidence>
<evidence type="ECO:0000313" key="2">
    <source>
        <dbReference type="EMBL" id="KAH3770874.1"/>
    </source>
</evidence>
<reference evidence="2" key="1">
    <citation type="journal article" date="2019" name="bioRxiv">
        <title>The Genome of the Zebra Mussel, Dreissena polymorpha: A Resource for Invasive Species Research.</title>
        <authorList>
            <person name="McCartney M.A."/>
            <person name="Auch B."/>
            <person name="Kono T."/>
            <person name="Mallez S."/>
            <person name="Zhang Y."/>
            <person name="Obille A."/>
            <person name="Becker A."/>
            <person name="Abrahante J.E."/>
            <person name="Garbe J."/>
            <person name="Badalamenti J.P."/>
            <person name="Herman A."/>
            <person name="Mangelson H."/>
            <person name="Liachko I."/>
            <person name="Sullivan S."/>
            <person name="Sone E.D."/>
            <person name="Koren S."/>
            <person name="Silverstein K.A.T."/>
            <person name="Beckman K.B."/>
            <person name="Gohl D.M."/>
        </authorList>
    </citation>
    <scope>NUCLEOTIDE SEQUENCE</scope>
    <source>
        <strain evidence="2">Duluth1</strain>
        <tissue evidence="2">Whole animal</tissue>
    </source>
</reference>
<keyword evidence="3" id="KW-1185">Reference proteome</keyword>
<feature type="region of interest" description="Disordered" evidence="1">
    <location>
        <begin position="50"/>
        <end position="73"/>
    </location>
</feature>
<evidence type="ECO:0000313" key="3">
    <source>
        <dbReference type="Proteomes" id="UP000828390"/>
    </source>
</evidence>
<dbReference type="AlphaFoldDB" id="A0A9D4DZC5"/>
<dbReference type="EMBL" id="JAIWYP010000009">
    <property type="protein sequence ID" value="KAH3770874.1"/>
    <property type="molecule type" value="Genomic_DNA"/>
</dbReference>
<name>A0A9D4DZC5_DREPO</name>
<reference evidence="2" key="2">
    <citation type="submission" date="2020-11" db="EMBL/GenBank/DDBJ databases">
        <authorList>
            <person name="McCartney M.A."/>
            <person name="Auch B."/>
            <person name="Kono T."/>
            <person name="Mallez S."/>
            <person name="Becker A."/>
            <person name="Gohl D.M."/>
            <person name="Silverstein K.A.T."/>
            <person name="Koren S."/>
            <person name="Bechman K.B."/>
            <person name="Herman A."/>
            <person name="Abrahante J.E."/>
            <person name="Garbe J."/>
        </authorList>
    </citation>
    <scope>NUCLEOTIDE SEQUENCE</scope>
    <source>
        <strain evidence="2">Duluth1</strain>
        <tissue evidence="2">Whole animal</tissue>
    </source>
</reference>